<evidence type="ECO:0000313" key="3">
    <source>
        <dbReference type="Proteomes" id="UP000027222"/>
    </source>
</evidence>
<dbReference type="Proteomes" id="UP000027222">
    <property type="component" value="Unassembled WGS sequence"/>
</dbReference>
<feature type="domain" description="C2" evidence="1">
    <location>
        <begin position="31"/>
        <end position="155"/>
    </location>
</feature>
<proteinExistence type="predicted"/>
<dbReference type="HOGENOM" id="CLU_1057845_0_0_1"/>
<dbReference type="Pfam" id="PF00168">
    <property type="entry name" value="C2"/>
    <property type="match status" value="1"/>
</dbReference>
<dbReference type="OrthoDB" id="67700at2759"/>
<sequence>MKKKIQHLLKLGTHLPRFAIKFMDLLFRRVNIKMDSSTLLPGPGNAPAMVLSLQVLGCTNLLFKDRKALNSFVVVSVLNRKSTTPVARGTVNPSYAAKDATFHFPINPVDQYGVVELVVWNKERLTNKYLGEVAISLADFFESDDSDRKEKEKPYEFYDPGNEPFRLDLFSTRENTPSAGSIQIKLGVALNHDLNSRNESEYRHIYDNKLLRRTMSTLNFGLARVRSNPANETETVDENDDDKFSLRRICEIREFELFAQQVM</sequence>
<dbReference type="Gene3D" id="2.60.40.150">
    <property type="entry name" value="C2 domain"/>
    <property type="match status" value="1"/>
</dbReference>
<dbReference type="AlphaFoldDB" id="A0A067T3D6"/>
<dbReference type="SMART" id="SM00239">
    <property type="entry name" value="C2"/>
    <property type="match status" value="1"/>
</dbReference>
<accession>A0A067T3D6</accession>
<dbReference type="CDD" id="cd00030">
    <property type="entry name" value="C2"/>
    <property type="match status" value="1"/>
</dbReference>
<reference evidence="3" key="1">
    <citation type="journal article" date="2014" name="Proc. Natl. Acad. Sci. U.S.A.">
        <title>Extensive sampling of basidiomycete genomes demonstrates inadequacy of the white-rot/brown-rot paradigm for wood decay fungi.</title>
        <authorList>
            <person name="Riley R."/>
            <person name="Salamov A.A."/>
            <person name="Brown D.W."/>
            <person name="Nagy L.G."/>
            <person name="Floudas D."/>
            <person name="Held B.W."/>
            <person name="Levasseur A."/>
            <person name="Lombard V."/>
            <person name="Morin E."/>
            <person name="Otillar R."/>
            <person name="Lindquist E.A."/>
            <person name="Sun H."/>
            <person name="LaButti K.M."/>
            <person name="Schmutz J."/>
            <person name="Jabbour D."/>
            <person name="Luo H."/>
            <person name="Baker S.E."/>
            <person name="Pisabarro A.G."/>
            <person name="Walton J.D."/>
            <person name="Blanchette R.A."/>
            <person name="Henrissat B."/>
            <person name="Martin F."/>
            <person name="Cullen D."/>
            <person name="Hibbett D.S."/>
            <person name="Grigoriev I.V."/>
        </authorList>
    </citation>
    <scope>NUCLEOTIDE SEQUENCE [LARGE SCALE GENOMIC DNA]</scope>
    <source>
        <strain evidence="3">CBS 339.88</strain>
    </source>
</reference>
<dbReference type="EMBL" id="KL142378">
    <property type="protein sequence ID" value="KDR76842.1"/>
    <property type="molecule type" value="Genomic_DNA"/>
</dbReference>
<keyword evidence="3" id="KW-1185">Reference proteome</keyword>
<dbReference type="PROSITE" id="PS50004">
    <property type="entry name" value="C2"/>
    <property type="match status" value="1"/>
</dbReference>
<evidence type="ECO:0000313" key="2">
    <source>
        <dbReference type="EMBL" id="KDR76842.1"/>
    </source>
</evidence>
<dbReference type="InterPro" id="IPR000008">
    <property type="entry name" value="C2_dom"/>
</dbReference>
<evidence type="ECO:0000259" key="1">
    <source>
        <dbReference type="PROSITE" id="PS50004"/>
    </source>
</evidence>
<dbReference type="SUPFAM" id="SSF49562">
    <property type="entry name" value="C2 domain (Calcium/lipid-binding domain, CaLB)"/>
    <property type="match status" value="1"/>
</dbReference>
<gene>
    <name evidence="2" type="ORF">GALMADRAFT_210687</name>
</gene>
<dbReference type="InterPro" id="IPR035892">
    <property type="entry name" value="C2_domain_sf"/>
</dbReference>
<organism evidence="2 3">
    <name type="scientific">Galerina marginata (strain CBS 339.88)</name>
    <dbReference type="NCBI Taxonomy" id="685588"/>
    <lineage>
        <taxon>Eukaryota</taxon>
        <taxon>Fungi</taxon>
        <taxon>Dikarya</taxon>
        <taxon>Basidiomycota</taxon>
        <taxon>Agaricomycotina</taxon>
        <taxon>Agaricomycetes</taxon>
        <taxon>Agaricomycetidae</taxon>
        <taxon>Agaricales</taxon>
        <taxon>Agaricineae</taxon>
        <taxon>Strophariaceae</taxon>
        <taxon>Galerina</taxon>
    </lineage>
</organism>
<protein>
    <recommendedName>
        <fullName evidence="1">C2 domain-containing protein</fullName>
    </recommendedName>
</protein>
<name>A0A067T3D6_GALM3</name>
<dbReference type="STRING" id="685588.A0A067T3D6"/>